<accession>A0ACC3YKG1</accession>
<comment type="caution">
    <text evidence="1">The sequence shown here is derived from an EMBL/GenBank/DDBJ whole genome shotgun (WGS) entry which is preliminary data.</text>
</comment>
<protein>
    <submittedName>
        <fullName evidence="1">Reverse transcriptase domain protein</fullName>
    </submittedName>
</protein>
<evidence type="ECO:0000313" key="1">
    <source>
        <dbReference type="EMBL" id="KAL0932354.1"/>
    </source>
</evidence>
<keyword evidence="1" id="KW-0695">RNA-directed DNA polymerase</keyword>
<organism evidence="1 2">
    <name type="scientific">Colletotrichum truncatum</name>
    <name type="common">Anthracnose fungus</name>
    <name type="synonym">Colletotrichum capsici</name>
    <dbReference type="NCBI Taxonomy" id="5467"/>
    <lineage>
        <taxon>Eukaryota</taxon>
        <taxon>Fungi</taxon>
        <taxon>Dikarya</taxon>
        <taxon>Ascomycota</taxon>
        <taxon>Pezizomycotina</taxon>
        <taxon>Sordariomycetes</taxon>
        <taxon>Hypocreomycetidae</taxon>
        <taxon>Glomerellales</taxon>
        <taxon>Glomerellaceae</taxon>
        <taxon>Colletotrichum</taxon>
        <taxon>Colletotrichum truncatum species complex</taxon>
    </lineage>
</organism>
<sequence>MSSIVGTAKYMPRLQSDSDWHRWFSSLRMIANVHGVWEYVDPNGTKMNIEPTHNFEDPAGLSGEEKASYSTTMLYRKAIYKAQDQKYNRIRKALADVHIWILSTIADIYFSQIYKAETVRDVLKVLQSEVAPRDFGRQKIVLDRYHAHMRSIKRTNLGEWLLVYKEIIDEAESIEDPTLCNPEFQVVDFIKAVWQIAPSYAIPASFASVPLNEEEPADHLACKSAGIKQADHFRRWVRIFNPDWLTGPPAKASRFGQCYGEDEKEHAVSNNISNNQRSHSSFAPKCPACPGSSHRFVDCKHANPQKRDPSYNEASKENQKALQRLEDYLEKNPHLRGTIKRLRDKSALA</sequence>
<evidence type="ECO:0000313" key="2">
    <source>
        <dbReference type="Proteomes" id="UP000805649"/>
    </source>
</evidence>
<dbReference type="Proteomes" id="UP000805649">
    <property type="component" value="Unassembled WGS sequence"/>
</dbReference>
<keyword evidence="2" id="KW-1185">Reference proteome</keyword>
<proteinExistence type="predicted"/>
<name>A0ACC3YKG1_COLTU</name>
<reference evidence="1 2" key="1">
    <citation type="journal article" date="2020" name="Phytopathology">
        <title>Genome Sequence Resources of Colletotrichum truncatum, C. plurivorum, C. musicola, and C. sojae: Four Species Pathogenic to Soybean (Glycine max).</title>
        <authorList>
            <person name="Rogerio F."/>
            <person name="Boufleur T.R."/>
            <person name="Ciampi-Guillardi M."/>
            <person name="Sukno S.A."/>
            <person name="Thon M.R."/>
            <person name="Massola Junior N.S."/>
            <person name="Baroncelli R."/>
        </authorList>
    </citation>
    <scope>NUCLEOTIDE SEQUENCE [LARGE SCALE GENOMIC DNA]</scope>
    <source>
        <strain evidence="1 2">CMES1059</strain>
    </source>
</reference>
<gene>
    <name evidence="1" type="ORF">CTRU02_213307</name>
</gene>
<keyword evidence="1" id="KW-0808">Transferase</keyword>
<keyword evidence="1" id="KW-0548">Nucleotidyltransferase</keyword>
<dbReference type="EMBL" id="VUJX02000009">
    <property type="protein sequence ID" value="KAL0932354.1"/>
    <property type="molecule type" value="Genomic_DNA"/>
</dbReference>